<dbReference type="RefSeq" id="WP_348711179.1">
    <property type="nucleotide sequence ID" value="NZ_CAXIXY010000003.1"/>
</dbReference>
<evidence type="ECO:0000313" key="2">
    <source>
        <dbReference type="EMBL" id="CAL2081956.1"/>
    </source>
</evidence>
<sequence length="318" mass="36389">MNKLSLKSSWLLFLIPIGMIIFVVLPQLQNTYEQFQKKDLEHQQKVQQLDSLKQLPNPTTKNKNRIARLEIEVKVHGAAIEKQRYTNYKIGGMLVVLVFMFLGMFGSSYLMNRKKSSSKNRQIQFTFEDPSTDAIGQHISWDAVSGSGSNFLSEHLKKTNTGYKITSSNYMKFLSWSFFLIGVNQLVWTFVEHFNLTKKPMGIMEIGKTFFTSGGVFIIVGAFLFLLTSAKAHIYVRKRKIIVDGLMLDFKDAYALQVLQKFVQGNKTGGYYCYEVNLVTKEGQRYNLLNHGDKTYLLSDMVKVSKVLKVPVWNNGVV</sequence>
<feature type="transmembrane region" description="Helical" evidence="1">
    <location>
        <begin position="211"/>
        <end position="230"/>
    </location>
</feature>
<keyword evidence="1" id="KW-0472">Membrane</keyword>
<evidence type="ECO:0000256" key="1">
    <source>
        <dbReference type="SAM" id="Phobius"/>
    </source>
</evidence>
<accession>A0ABM9NWL5</accession>
<keyword evidence="3" id="KW-1185">Reference proteome</keyword>
<feature type="transmembrane region" description="Helical" evidence="1">
    <location>
        <begin position="90"/>
        <end position="111"/>
    </location>
</feature>
<organism evidence="2 3">
    <name type="scientific">Tenacibaculum platacis</name>
    <dbReference type="NCBI Taxonomy" id="3137852"/>
    <lineage>
        <taxon>Bacteria</taxon>
        <taxon>Pseudomonadati</taxon>
        <taxon>Bacteroidota</taxon>
        <taxon>Flavobacteriia</taxon>
        <taxon>Flavobacteriales</taxon>
        <taxon>Flavobacteriaceae</taxon>
        <taxon>Tenacibaculum</taxon>
    </lineage>
</organism>
<feature type="transmembrane region" description="Helical" evidence="1">
    <location>
        <begin position="173"/>
        <end position="191"/>
    </location>
</feature>
<reference evidence="2 3" key="1">
    <citation type="submission" date="2024-05" db="EMBL/GenBank/DDBJ databases">
        <authorList>
            <person name="Duchaud E."/>
        </authorList>
    </citation>
    <scope>NUCLEOTIDE SEQUENCE [LARGE SCALE GENOMIC DNA]</scope>
    <source>
        <strain evidence="2">Ena-SAMPLE-TAB-13-05-2024-13:56:06:370-140302</strain>
    </source>
</reference>
<keyword evidence="1" id="KW-1133">Transmembrane helix</keyword>
<gene>
    <name evidence="2" type="ORF">T190607A01A_11281</name>
</gene>
<proteinExistence type="predicted"/>
<comment type="caution">
    <text evidence="2">The sequence shown here is derived from an EMBL/GenBank/DDBJ whole genome shotgun (WGS) entry which is preliminary data.</text>
</comment>
<keyword evidence="1" id="KW-0812">Transmembrane</keyword>
<dbReference type="EMBL" id="CAXIXY010000003">
    <property type="protein sequence ID" value="CAL2081956.1"/>
    <property type="molecule type" value="Genomic_DNA"/>
</dbReference>
<feature type="transmembrane region" description="Helical" evidence="1">
    <location>
        <begin position="9"/>
        <end position="28"/>
    </location>
</feature>
<name>A0ABM9NWL5_9FLAO</name>
<evidence type="ECO:0008006" key="4">
    <source>
        <dbReference type="Google" id="ProtNLM"/>
    </source>
</evidence>
<protein>
    <recommendedName>
        <fullName evidence="4">DUF3592 domain-containing protein</fullName>
    </recommendedName>
</protein>
<dbReference type="Proteomes" id="UP001497416">
    <property type="component" value="Unassembled WGS sequence"/>
</dbReference>
<evidence type="ECO:0000313" key="3">
    <source>
        <dbReference type="Proteomes" id="UP001497416"/>
    </source>
</evidence>